<evidence type="ECO:0000256" key="1">
    <source>
        <dbReference type="ARBA" id="ARBA00004141"/>
    </source>
</evidence>
<evidence type="ECO:0000313" key="10">
    <source>
        <dbReference type="Proteomes" id="UP000583944"/>
    </source>
</evidence>
<dbReference type="Gene3D" id="2.30.30.60">
    <property type="match status" value="1"/>
</dbReference>
<dbReference type="VEuPathDB" id="TriTrypDB:BCY84_11266"/>
<dbReference type="SMR" id="A0A7J6YIJ5"/>
<dbReference type="SUPFAM" id="SSF82861">
    <property type="entry name" value="Mechanosensitive channel protein MscS (YggB), transmembrane region"/>
    <property type="match status" value="1"/>
</dbReference>
<evidence type="ECO:0000256" key="4">
    <source>
        <dbReference type="ARBA" id="ARBA00022989"/>
    </source>
</evidence>
<dbReference type="SUPFAM" id="SSF50182">
    <property type="entry name" value="Sm-like ribonucleoproteins"/>
    <property type="match status" value="1"/>
</dbReference>
<keyword evidence="4 7" id="KW-1133">Transmembrane helix</keyword>
<dbReference type="PDB" id="9BGT">
    <property type="method" value="EM"/>
    <property type="resolution" value="3.39 A"/>
    <property type="chains" value="A/B/C/D/E/F/G=50-214"/>
</dbReference>
<dbReference type="InterPro" id="IPR011014">
    <property type="entry name" value="MscS_channel_TM-2"/>
</dbReference>
<feature type="region of interest" description="Disordered" evidence="6">
    <location>
        <begin position="188"/>
        <end position="214"/>
    </location>
</feature>
<proteinExistence type="evidence at protein level"/>
<evidence type="ECO:0000256" key="7">
    <source>
        <dbReference type="SAM" id="Phobius"/>
    </source>
</evidence>
<evidence type="ECO:0000313" key="9">
    <source>
        <dbReference type="EMBL" id="KAF5226389.1"/>
    </source>
</evidence>
<dbReference type="PANTHER" id="PTHR30221:SF1">
    <property type="entry name" value="SMALL-CONDUCTANCE MECHANOSENSITIVE CHANNEL"/>
    <property type="match status" value="1"/>
</dbReference>
<sequence>MCEWERHVRSTCFSSVYAAPLLVGVSNTLFFFFFAFFLQRVGEERETFVMKRFFNRFYLDTGIIADPSQRSLASRVSAFLVQGAVAFSLLGTIGVDTSPLIAAAGVTGATIGFACKDFGTNFVASIVLSGQQSIRTGNLVCIGTGLNVVKGKVVDWDTRYLYLRSSEGHLLHVPNNMVLNSVVTWEQEKKQNPHETDLPKQDVVKAPGDNAAKQ</sequence>
<protein>
    <recommendedName>
        <fullName evidence="8">Mechanosensitive ion channel MscS domain-containing protein</fullName>
    </recommendedName>
</protein>
<gene>
    <name evidence="9" type="ORF">ECC02_000513</name>
</gene>
<evidence type="ECO:0000256" key="3">
    <source>
        <dbReference type="ARBA" id="ARBA00022692"/>
    </source>
</evidence>
<dbReference type="PDB" id="9BGQ">
    <property type="method" value="EM"/>
    <property type="resolution" value="3.21 A"/>
    <property type="chains" value="A/B/C/D/E/F/G=50-214"/>
</dbReference>
<keyword evidence="11 12" id="KW-0002">3D-structure</keyword>
<name>A0A7J6YIJ5_TRYCR</name>
<reference evidence="11 12" key="2">
    <citation type="journal article" date="2025" name="Nat. Commun.">
        <title>Lipid-mediated gating of a miniature mechanosensitive MscS channel from Trypanosoma cruzi.</title>
        <authorList>
            <person name="Zhang J."/>
            <person name="Bhatt A."/>
            <person name="Maksaev G."/>
            <person name="Luo Y.L."/>
            <person name="Yuan P."/>
        </authorList>
    </citation>
    <scope>STRUCTURE BY ELECTRON MICROSCOPY (3.07 ANGSTROMS) OF 50-214</scope>
</reference>
<reference evidence="9 10" key="1">
    <citation type="journal article" date="2019" name="Genome Biol. Evol.">
        <title>Nanopore Sequencing Significantly Improves Genome Assembly of the Protozoan Parasite Trypanosoma cruzi.</title>
        <authorList>
            <person name="Diaz-Viraque F."/>
            <person name="Pita S."/>
            <person name="Greif G."/>
            <person name="de Souza R.C.M."/>
            <person name="Iraola G."/>
            <person name="Robello C."/>
        </authorList>
    </citation>
    <scope>NUCLEOTIDE SEQUENCE [LARGE SCALE GENOMIC DNA]</scope>
    <source>
        <strain evidence="9 10">Berenice</strain>
    </source>
</reference>
<dbReference type="InterPro" id="IPR023408">
    <property type="entry name" value="MscS_beta-dom_sf"/>
</dbReference>
<dbReference type="AlphaFoldDB" id="A0A7J6YIJ5"/>
<dbReference type="Pfam" id="PF00924">
    <property type="entry name" value="MS_channel_2nd"/>
    <property type="match status" value="1"/>
</dbReference>
<dbReference type="EMDB" id="EMD-44522"/>
<accession>A0A7J6YIJ5</accession>
<dbReference type="InterPro" id="IPR010920">
    <property type="entry name" value="LSM_dom_sf"/>
</dbReference>
<evidence type="ECO:0007829" key="12">
    <source>
        <dbReference type="PDB" id="9BGS"/>
    </source>
</evidence>
<keyword evidence="3 7" id="KW-0812">Transmembrane</keyword>
<dbReference type="VEuPathDB" id="TriTrypDB:ECC02_000513"/>
<dbReference type="EMDB" id="EMD-44521"/>
<evidence type="ECO:0000256" key="5">
    <source>
        <dbReference type="ARBA" id="ARBA00023136"/>
    </source>
</evidence>
<dbReference type="GO" id="GO:0016020">
    <property type="term" value="C:membrane"/>
    <property type="evidence" value="ECO:0007669"/>
    <property type="project" value="UniProtKB-SubCell"/>
</dbReference>
<evidence type="ECO:0000259" key="8">
    <source>
        <dbReference type="Pfam" id="PF00924"/>
    </source>
</evidence>
<dbReference type="PANTHER" id="PTHR30221">
    <property type="entry name" value="SMALL-CONDUCTANCE MECHANOSENSITIVE CHANNEL"/>
    <property type="match status" value="1"/>
</dbReference>
<dbReference type="EMDB" id="EMD-44520"/>
<dbReference type="InterPro" id="IPR006685">
    <property type="entry name" value="MscS_channel_2nd"/>
</dbReference>
<dbReference type="GO" id="GO:0008381">
    <property type="term" value="F:mechanosensitive monoatomic ion channel activity"/>
    <property type="evidence" value="ECO:0007669"/>
    <property type="project" value="InterPro"/>
</dbReference>
<dbReference type="InterPro" id="IPR045275">
    <property type="entry name" value="MscS_archaea/bacteria_type"/>
</dbReference>
<comment type="similarity">
    <text evidence="2">Belongs to the MscS (TC 1.A.23) family.</text>
</comment>
<comment type="subcellular location">
    <subcellularLocation>
        <location evidence="1">Membrane</location>
        <topology evidence="1">Multi-pass membrane protein</topology>
    </subcellularLocation>
</comment>
<dbReference type="EMDB" id="EMD-44523"/>
<organism evidence="9 10">
    <name type="scientific">Trypanosoma cruzi</name>
    <dbReference type="NCBI Taxonomy" id="5693"/>
    <lineage>
        <taxon>Eukaryota</taxon>
        <taxon>Discoba</taxon>
        <taxon>Euglenozoa</taxon>
        <taxon>Kinetoplastea</taxon>
        <taxon>Metakinetoplastina</taxon>
        <taxon>Trypanosomatida</taxon>
        <taxon>Trypanosomatidae</taxon>
        <taxon>Trypanosoma</taxon>
        <taxon>Schizotrypanum</taxon>
    </lineage>
</organism>
<feature type="compositionally biased region" description="Basic and acidic residues" evidence="6">
    <location>
        <begin position="188"/>
        <end position="203"/>
    </location>
</feature>
<dbReference type="EMBL" id="JABDHM010000002">
    <property type="protein sequence ID" value="KAF5226389.1"/>
    <property type="molecule type" value="Genomic_DNA"/>
</dbReference>
<evidence type="ECO:0000256" key="6">
    <source>
        <dbReference type="SAM" id="MobiDB-lite"/>
    </source>
</evidence>
<comment type="caution">
    <text evidence="9">The sequence shown here is derived from an EMBL/GenBank/DDBJ whole genome shotgun (WGS) entry which is preliminary data.</text>
</comment>
<evidence type="ECO:0007829" key="11">
    <source>
        <dbReference type="PDB" id="9BGQ"/>
    </source>
</evidence>
<dbReference type="Gene3D" id="1.10.287.1260">
    <property type="match status" value="1"/>
</dbReference>
<dbReference type="PDB" id="9BGS">
    <property type="method" value="EM"/>
    <property type="resolution" value="3.18 A"/>
    <property type="chains" value="A/B/C/D/E/F/G=50-214"/>
</dbReference>
<dbReference type="Proteomes" id="UP000583944">
    <property type="component" value="Unassembled WGS sequence"/>
</dbReference>
<dbReference type="PDB" id="9BGU">
    <property type="method" value="EM"/>
    <property type="resolution" value="3.07 A"/>
    <property type="chains" value="A/B/C/D/E/F/G=50-214"/>
</dbReference>
<evidence type="ECO:0000256" key="2">
    <source>
        <dbReference type="ARBA" id="ARBA00008017"/>
    </source>
</evidence>
<keyword evidence="5 7" id="KW-0472">Membrane</keyword>
<feature type="domain" description="Mechanosensitive ion channel MscS" evidence="8">
    <location>
        <begin position="120"/>
        <end position="183"/>
    </location>
</feature>
<feature type="transmembrane region" description="Helical" evidence="7">
    <location>
        <begin position="16"/>
        <end position="38"/>
    </location>
</feature>